<feature type="transmembrane region" description="Helical" evidence="1">
    <location>
        <begin position="136"/>
        <end position="156"/>
    </location>
</feature>
<dbReference type="Pfam" id="PF01944">
    <property type="entry name" value="SpoIIM"/>
    <property type="match status" value="1"/>
</dbReference>
<feature type="transmembrane region" description="Helical" evidence="1">
    <location>
        <begin position="79"/>
        <end position="99"/>
    </location>
</feature>
<sequence>MNVRPWNLSARNNLNLYVFIGVLLLSGAVFGALLVNALTLDQQQELAEELKAYWATFASPEQLDSGAAFWDRFLLYAKWLALIWLLGLSVIGVPLMLALDFMKGVLLGFAVGLIVREMAWKGVAVSLAAVAPQNALVIPALAIASVSGARFAHYVVRERLFRRKGRLLPPFLAHTSVALTMLLMLGCAALYEAYVSPYLLERVAPGAAAAVLSALNRV</sequence>
<feature type="transmembrane region" description="Helical" evidence="1">
    <location>
        <begin position="106"/>
        <end position="130"/>
    </location>
</feature>
<feature type="transmembrane region" description="Helical" evidence="1">
    <location>
        <begin position="14"/>
        <end position="35"/>
    </location>
</feature>
<organism evidence="2 3">
    <name type="scientific">Cohnella xylanilytica</name>
    <dbReference type="NCBI Taxonomy" id="557555"/>
    <lineage>
        <taxon>Bacteria</taxon>
        <taxon>Bacillati</taxon>
        <taxon>Bacillota</taxon>
        <taxon>Bacilli</taxon>
        <taxon>Bacillales</taxon>
        <taxon>Paenibacillaceae</taxon>
        <taxon>Cohnella</taxon>
    </lineage>
</organism>
<protein>
    <submittedName>
        <fullName evidence="2">Stage II sporulation protein M</fullName>
    </submittedName>
</protein>
<dbReference type="PIRSF" id="PIRSF038973">
    <property type="entry name" value="SpoIIM"/>
    <property type="match status" value="1"/>
</dbReference>
<dbReference type="InterPro" id="IPR002798">
    <property type="entry name" value="SpoIIM-like"/>
</dbReference>
<keyword evidence="3" id="KW-1185">Reference proteome</keyword>
<dbReference type="Proteomes" id="UP000553776">
    <property type="component" value="Unassembled WGS sequence"/>
</dbReference>
<accession>A0A841U5U1</accession>
<dbReference type="NCBIfam" id="TIGR02831">
    <property type="entry name" value="spo_II_M"/>
    <property type="match status" value="1"/>
</dbReference>
<dbReference type="InterPro" id="IPR014196">
    <property type="entry name" value="SpoIIM"/>
</dbReference>
<gene>
    <name evidence="2" type="primary">spoIIM</name>
    <name evidence="2" type="ORF">H7B90_31875</name>
</gene>
<evidence type="ECO:0000313" key="2">
    <source>
        <dbReference type="EMBL" id="MBB6695996.1"/>
    </source>
</evidence>
<evidence type="ECO:0000313" key="3">
    <source>
        <dbReference type="Proteomes" id="UP000553776"/>
    </source>
</evidence>
<dbReference type="RefSeq" id="WP_185139940.1">
    <property type="nucleotide sequence ID" value="NZ_JACJVR010000158.1"/>
</dbReference>
<evidence type="ECO:0000256" key="1">
    <source>
        <dbReference type="SAM" id="Phobius"/>
    </source>
</evidence>
<keyword evidence="1" id="KW-0472">Membrane</keyword>
<feature type="transmembrane region" description="Helical" evidence="1">
    <location>
        <begin position="168"/>
        <end position="191"/>
    </location>
</feature>
<comment type="caution">
    <text evidence="2">The sequence shown here is derived from an EMBL/GenBank/DDBJ whole genome shotgun (WGS) entry which is preliminary data.</text>
</comment>
<keyword evidence="1" id="KW-1133">Transmembrane helix</keyword>
<dbReference type="EMBL" id="JACJVR010000158">
    <property type="protein sequence ID" value="MBB6695996.1"/>
    <property type="molecule type" value="Genomic_DNA"/>
</dbReference>
<reference evidence="2 3" key="1">
    <citation type="submission" date="2020-08" db="EMBL/GenBank/DDBJ databases">
        <title>Cohnella phylogeny.</title>
        <authorList>
            <person name="Dunlap C."/>
        </authorList>
    </citation>
    <scope>NUCLEOTIDE SEQUENCE [LARGE SCALE GENOMIC DNA]</scope>
    <source>
        <strain evidence="2 3">DSM 25239</strain>
    </source>
</reference>
<proteinExistence type="predicted"/>
<name>A0A841U5U1_9BACL</name>
<keyword evidence="1" id="KW-0812">Transmembrane</keyword>
<dbReference type="AlphaFoldDB" id="A0A841U5U1"/>